<sequence>MAFRLISQRKILSLFMLWLVCCIAFAGSAKAQTDELNKCNIIWNSQSKNSGESMPCGGGDIGLNVWVEKGELLIYLSKSGTFDENNAFLKLGRLRVKLSPNPFDGKDFKQELVLQDGCVKINGSNGKLAAQVNVWVDVFNPVVHINITSNQPVKTEAALENWRDHDHPVLGKENNENSYKFAAKGNVKTRKDSVSFQQNTVTFYHRNRDSTVFDATVQQQGMQAVKGQLFNPLKNLIFGGIVQGQNLIPAGTYTGTYLNTPFTGWKLQSKKPSRSQNIELVLYSKQSATLTDWQVGLKTIIDKAKQTENIALNKSREWWHQYWSRSYIYIQPEQTNTAEWQAGRNYQLFRYMLGCNAYGTSPTKFNGGLFTYDPVLTDSTLKFSPDFRNWGGGLMTAQNQRLVYFPMMKAGDWDMMQPQFDFYLQALRNAELRTEVYWQHKGASFTEQLENFGLPNYAEYSTKRPANYDKGMEYNAWLEYEWDTVFQFCLMMLDIQRYTGKDISGYIPFIESCLTFYNEHYQYLAKQRGSKAFDGAGHLVFYPGSAAETYKMAYNSTTTIAALQTILNRLLALPPQYLNQEKRKDWALMLSRIPPMAYREFNGHKTIAPAQLWERINNVETPQLYPVFPWGIYGVGKPDLQTAIHTFNEDTDALKFRSAVGWKQDNIFAADLGLIQQAAELNVLKMKDSGRRFPAFWGPGFDWTPDHNWGGSGMIGLQEMLLQTDDKKIYLFPAWPKTWDVHFKLHAPYNTTVEAIVKNGKLELLKVLPHERMQDLVNLFLN</sequence>
<dbReference type="AlphaFoldDB" id="H1Y9R8"/>
<dbReference type="Pfam" id="PF18961">
    <property type="entry name" value="DUF5703_N"/>
    <property type="match status" value="1"/>
</dbReference>
<evidence type="ECO:0000313" key="4">
    <source>
        <dbReference type="Proteomes" id="UP000002774"/>
    </source>
</evidence>
<feature type="signal peptide" evidence="1">
    <location>
        <begin position="1"/>
        <end position="31"/>
    </location>
</feature>
<dbReference type="Gene3D" id="2.60.40.1180">
    <property type="entry name" value="Golgi alpha-mannosidase II"/>
    <property type="match status" value="1"/>
</dbReference>
<dbReference type="InterPro" id="IPR013780">
    <property type="entry name" value="Glyco_hydro_b"/>
</dbReference>
<dbReference type="InterPro" id="IPR008928">
    <property type="entry name" value="6-hairpin_glycosidase_sf"/>
</dbReference>
<dbReference type="Proteomes" id="UP000002774">
    <property type="component" value="Chromosome"/>
</dbReference>
<dbReference type="InterPro" id="IPR043757">
    <property type="entry name" value="DUF5703_N"/>
</dbReference>
<dbReference type="Gene3D" id="2.70.98.50">
    <property type="entry name" value="putative glycoside hydrolase family protein from bacillus halodurans"/>
    <property type="match status" value="1"/>
</dbReference>
<dbReference type="EMBL" id="CM001403">
    <property type="protein sequence ID" value="EHQ31101.1"/>
    <property type="molecule type" value="Genomic_DNA"/>
</dbReference>
<evidence type="ECO:0000259" key="2">
    <source>
        <dbReference type="Pfam" id="PF18961"/>
    </source>
</evidence>
<feature type="chain" id="PRO_5003558477" description="DUF5703 domain-containing protein" evidence="1">
    <location>
        <begin position="32"/>
        <end position="782"/>
    </location>
</feature>
<accession>H1Y9R8</accession>
<feature type="domain" description="DUF5703" evidence="2">
    <location>
        <begin position="42"/>
        <end position="328"/>
    </location>
</feature>
<gene>
    <name evidence="3" type="ORF">Mucpa_7058</name>
</gene>
<organism evidence="3 4">
    <name type="scientific">Mucilaginibacter paludis DSM 18603</name>
    <dbReference type="NCBI Taxonomy" id="714943"/>
    <lineage>
        <taxon>Bacteria</taxon>
        <taxon>Pseudomonadati</taxon>
        <taxon>Bacteroidota</taxon>
        <taxon>Sphingobacteriia</taxon>
        <taxon>Sphingobacteriales</taxon>
        <taxon>Sphingobacteriaceae</taxon>
        <taxon>Mucilaginibacter</taxon>
    </lineage>
</organism>
<dbReference type="Gene3D" id="1.50.10.10">
    <property type="match status" value="1"/>
</dbReference>
<keyword evidence="4" id="KW-1185">Reference proteome</keyword>
<reference evidence="3" key="1">
    <citation type="submission" date="2011-09" db="EMBL/GenBank/DDBJ databases">
        <title>The permanent draft genome of Mucilaginibacter paludis DSM 18603.</title>
        <authorList>
            <consortium name="US DOE Joint Genome Institute (JGI-PGF)"/>
            <person name="Lucas S."/>
            <person name="Han J."/>
            <person name="Lapidus A."/>
            <person name="Bruce D."/>
            <person name="Goodwin L."/>
            <person name="Pitluck S."/>
            <person name="Peters L."/>
            <person name="Kyrpides N."/>
            <person name="Mavromatis K."/>
            <person name="Ivanova N."/>
            <person name="Mikhailova N."/>
            <person name="Held B."/>
            <person name="Detter J.C."/>
            <person name="Tapia R."/>
            <person name="Han C."/>
            <person name="Land M."/>
            <person name="Hauser L."/>
            <person name="Markowitz V."/>
            <person name="Cheng J.-F."/>
            <person name="Hugenholtz P."/>
            <person name="Woyke T."/>
            <person name="Wu D."/>
            <person name="Tindall B."/>
            <person name="Brambilla E."/>
            <person name="Klenk H.-P."/>
            <person name="Eisen J.A."/>
        </authorList>
    </citation>
    <scope>NUCLEOTIDE SEQUENCE [LARGE SCALE GENOMIC DNA]</scope>
    <source>
        <strain evidence="3">DSM 18603</strain>
    </source>
</reference>
<name>H1Y9R8_9SPHI</name>
<dbReference type="STRING" id="714943.Mucpa_7058"/>
<dbReference type="HOGENOM" id="CLU_009745_0_0_10"/>
<protein>
    <recommendedName>
        <fullName evidence="2">DUF5703 domain-containing protein</fullName>
    </recommendedName>
</protein>
<evidence type="ECO:0000313" key="3">
    <source>
        <dbReference type="EMBL" id="EHQ31101.1"/>
    </source>
</evidence>
<dbReference type="SUPFAM" id="SSF48208">
    <property type="entry name" value="Six-hairpin glycosidases"/>
    <property type="match status" value="1"/>
</dbReference>
<keyword evidence="1" id="KW-0732">Signal</keyword>
<dbReference type="GO" id="GO:0005975">
    <property type="term" value="P:carbohydrate metabolic process"/>
    <property type="evidence" value="ECO:0007669"/>
    <property type="project" value="InterPro"/>
</dbReference>
<dbReference type="InterPro" id="IPR012341">
    <property type="entry name" value="6hp_glycosidase-like_sf"/>
</dbReference>
<proteinExistence type="predicted"/>
<evidence type="ECO:0000256" key="1">
    <source>
        <dbReference type="SAM" id="SignalP"/>
    </source>
</evidence>
<dbReference type="eggNOG" id="COG1554">
    <property type="taxonomic scope" value="Bacteria"/>
</dbReference>